<dbReference type="PANTHER" id="PTHR33116:SF75">
    <property type="entry name" value="RIBONUCLEASE H PROTEIN"/>
    <property type="match status" value="1"/>
</dbReference>
<dbReference type="eggNOG" id="KOG1075">
    <property type="taxonomic scope" value="Eukaryota"/>
</dbReference>
<dbReference type="InParanoid" id="A0A061FPD3"/>
<protein>
    <submittedName>
        <fullName evidence="1">Uncharacterized protein</fullName>
    </submittedName>
</protein>
<keyword evidence="2" id="KW-1185">Reference proteome</keyword>
<dbReference type="EMBL" id="CM001888">
    <property type="protein sequence ID" value="EOY18941.1"/>
    <property type="molecule type" value="Genomic_DNA"/>
</dbReference>
<accession>A0A061FPD3</accession>
<dbReference type="PANTHER" id="PTHR33116">
    <property type="entry name" value="REVERSE TRANSCRIPTASE ZINC-BINDING DOMAIN-CONTAINING PROTEIN-RELATED-RELATED"/>
    <property type="match status" value="1"/>
</dbReference>
<proteinExistence type="predicted"/>
<dbReference type="Gramene" id="EOY18941">
    <property type="protein sequence ID" value="EOY18941"/>
    <property type="gene ID" value="TCM_043461"/>
</dbReference>
<evidence type="ECO:0000313" key="2">
    <source>
        <dbReference type="Proteomes" id="UP000026915"/>
    </source>
</evidence>
<sequence length="491" mass="56021">MDFFKHLYSKESNEILSYPIRNGFFKLSEEAYDFMGCSVDVDEVREALFEMKPLKALGLDSFQALFFQSQWQEVMHFFHNKQGRKGWMMIKIDLEKAYDQLKWEFIHDSLLEARIPDNIVDISVRSWSCCSSHISGNGVCSDKFFPSRGAVEQEVWKPIRLGRHGPALTHLFFVDDLRLLAEALKTQMEVIKVSWRTFVPFSVPKGPFVAWQKSANSYKCLVDKVKSQLSAWKASSLSSAGRLTVIKSVLSSIPLHGENHSKKVHLLRWSTLCKPKVQGGEVPLLNTTVAMRLMVDKREQVRDYMLSTGECPVSVALWMRLLPQNNKYQFFQATWSEWLYVNLSQSNPFSLDIPCNILFGIACWHIWKWRNLFVFEGREISIEGQLNIIKYMAVATHNAWLNPLLQSGKPAKREEQLVGWTPPPVGWITVNFDGVYRSRTGAASVSGVLRNSDGTWIVGYACKLSTSTALYRVVGHCSRHPASLGARVSQH</sequence>
<evidence type="ECO:0000313" key="1">
    <source>
        <dbReference type="EMBL" id="EOY18941.1"/>
    </source>
</evidence>
<gene>
    <name evidence="1" type="ORF">TCM_043461</name>
</gene>
<organism evidence="1 2">
    <name type="scientific">Theobroma cacao</name>
    <name type="common">Cacao</name>
    <name type="synonym">Cocoa</name>
    <dbReference type="NCBI Taxonomy" id="3641"/>
    <lineage>
        <taxon>Eukaryota</taxon>
        <taxon>Viridiplantae</taxon>
        <taxon>Streptophyta</taxon>
        <taxon>Embryophyta</taxon>
        <taxon>Tracheophyta</taxon>
        <taxon>Spermatophyta</taxon>
        <taxon>Magnoliopsida</taxon>
        <taxon>eudicotyledons</taxon>
        <taxon>Gunneridae</taxon>
        <taxon>Pentapetalae</taxon>
        <taxon>rosids</taxon>
        <taxon>malvids</taxon>
        <taxon>Malvales</taxon>
        <taxon>Malvaceae</taxon>
        <taxon>Byttnerioideae</taxon>
        <taxon>Theobroma</taxon>
    </lineage>
</organism>
<dbReference type="AlphaFoldDB" id="A0A061FPD3"/>
<name>A0A061FPD3_THECC</name>
<dbReference type="HOGENOM" id="CLU_555988_0_0_1"/>
<reference evidence="1 2" key="1">
    <citation type="journal article" date="2013" name="Genome Biol.">
        <title>The genome sequence of the most widely cultivated cacao type and its use to identify candidate genes regulating pod color.</title>
        <authorList>
            <person name="Motamayor J.C."/>
            <person name="Mockaitis K."/>
            <person name="Schmutz J."/>
            <person name="Haiminen N."/>
            <person name="Iii D.L."/>
            <person name="Cornejo O."/>
            <person name="Findley S.D."/>
            <person name="Zheng P."/>
            <person name="Utro F."/>
            <person name="Royaert S."/>
            <person name="Saski C."/>
            <person name="Jenkins J."/>
            <person name="Podicheti R."/>
            <person name="Zhao M."/>
            <person name="Scheffler B.E."/>
            <person name="Stack J.C."/>
            <person name="Feltus F.A."/>
            <person name="Mustiga G.M."/>
            <person name="Amores F."/>
            <person name="Phillips W."/>
            <person name="Marelli J.P."/>
            <person name="May G.D."/>
            <person name="Shapiro H."/>
            <person name="Ma J."/>
            <person name="Bustamante C.D."/>
            <person name="Schnell R.J."/>
            <person name="Main D."/>
            <person name="Gilbert D."/>
            <person name="Parida L."/>
            <person name="Kuhn D.N."/>
        </authorList>
    </citation>
    <scope>NUCLEOTIDE SEQUENCE [LARGE SCALE GENOMIC DNA]</scope>
    <source>
        <strain evidence="2">cv. Matina 1-6</strain>
    </source>
</reference>
<dbReference type="Proteomes" id="UP000026915">
    <property type="component" value="Chromosome 10"/>
</dbReference>